<dbReference type="Proteomes" id="UP000243498">
    <property type="component" value="Unassembled WGS sequence"/>
</dbReference>
<dbReference type="AlphaFoldDB" id="A0A167JHJ0"/>
<evidence type="ECO:0000256" key="1">
    <source>
        <dbReference type="SAM" id="SignalP"/>
    </source>
</evidence>
<keyword evidence="1" id="KW-0732">Signal</keyword>
<dbReference type="OrthoDB" id="3682664at2759"/>
<dbReference type="PANTHER" id="PTHR36195:SF4">
    <property type="entry name" value="DOMAIN PROTEIN, PUTATIVE (AFU_ORTHOLOGUE AFUA_5G01990)-RELATED"/>
    <property type="match status" value="1"/>
</dbReference>
<evidence type="ECO:0000313" key="2">
    <source>
        <dbReference type="EMBL" id="OAA50271.1"/>
    </source>
</evidence>
<keyword evidence="3" id="KW-1185">Reference proteome</keyword>
<evidence type="ECO:0000313" key="3">
    <source>
        <dbReference type="Proteomes" id="UP000243498"/>
    </source>
</evidence>
<name>A0A167JHJ0_METRR</name>
<proteinExistence type="predicted"/>
<dbReference type="Pfam" id="PF04681">
    <property type="entry name" value="Bys1"/>
    <property type="match status" value="1"/>
</dbReference>
<dbReference type="STRING" id="1081105.A0A167JHJ0"/>
<reference evidence="2 3" key="1">
    <citation type="journal article" date="2016" name="Genome Biol. Evol.">
        <title>Divergent and convergent evolution of fungal pathogenicity.</title>
        <authorList>
            <person name="Shang Y."/>
            <person name="Xiao G."/>
            <person name="Zheng P."/>
            <person name="Cen K."/>
            <person name="Zhan S."/>
            <person name="Wang C."/>
        </authorList>
    </citation>
    <scope>NUCLEOTIDE SEQUENCE [LARGE SCALE GENOMIC DNA]</scope>
    <source>
        <strain evidence="2 3">RCEF 4871</strain>
    </source>
</reference>
<dbReference type="EMBL" id="AZHC01000002">
    <property type="protein sequence ID" value="OAA50271.1"/>
    <property type="molecule type" value="Genomic_DNA"/>
</dbReference>
<protein>
    <submittedName>
        <fullName evidence="2">Bys1 family protein</fullName>
    </submittedName>
</protein>
<organism evidence="2 3">
    <name type="scientific">Metarhizium rileyi (strain RCEF 4871)</name>
    <name type="common">Nomuraea rileyi</name>
    <dbReference type="NCBI Taxonomy" id="1649241"/>
    <lineage>
        <taxon>Eukaryota</taxon>
        <taxon>Fungi</taxon>
        <taxon>Dikarya</taxon>
        <taxon>Ascomycota</taxon>
        <taxon>Pezizomycotina</taxon>
        <taxon>Sordariomycetes</taxon>
        <taxon>Hypocreomycetidae</taxon>
        <taxon>Hypocreales</taxon>
        <taxon>Clavicipitaceae</taxon>
        <taxon>Metarhizium</taxon>
    </lineage>
</organism>
<comment type="caution">
    <text evidence="2">The sequence shown here is derived from an EMBL/GenBank/DDBJ whole genome shotgun (WGS) entry which is preliminary data.</text>
</comment>
<dbReference type="PANTHER" id="PTHR36195">
    <property type="entry name" value="DOMAIN PROTEIN, PUTATIVE (AFU_ORTHOLOGUE AFUA_5G01990)-RELATED-RELATED"/>
    <property type="match status" value="1"/>
</dbReference>
<dbReference type="InterPro" id="IPR006771">
    <property type="entry name" value="CetA-like"/>
</dbReference>
<accession>A0A167JHJ0</accession>
<dbReference type="OMA" id="CGAIEWA"/>
<sequence length="155" mass="16266">MLGQAKIVTLTVALAGAVSALGNAVVKNNCGFPVTLWSVGSQISNPNTLQSGQKYSEQFSRDPQTGGRALKITREPDGLFTGKPQTIFAYNLKDGAIWYDLSDVFGDAFAGNKLVVGSADTSCPSIVWSNGVPPAGSQVKNCRDSADVILKLCSP</sequence>
<feature type="signal peptide" evidence="1">
    <location>
        <begin position="1"/>
        <end position="20"/>
    </location>
</feature>
<feature type="chain" id="PRO_5007888932" evidence="1">
    <location>
        <begin position="21"/>
        <end position="155"/>
    </location>
</feature>
<gene>
    <name evidence="2" type="ORF">NOR_00721</name>
</gene>